<proteinExistence type="inferred from homology"/>
<evidence type="ECO:0000313" key="10">
    <source>
        <dbReference type="EMBL" id="KAG5566262.1"/>
    </source>
</evidence>
<dbReference type="AlphaFoldDB" id="A0AAV6LR60"/>
<reference evidence="10" key="1">
    <citation type="submission" date="2020-08" db="EMBL/GenBank/DDBJ databases">
        <title>Plant Genome Project.</title>
        <authorList>
            <person name="Zhang R.-G."/>
        </authorList>
    </citation>
    <scope>NUCLEOTIDE SEQUENCE</scope>
    <source>
        <strain evidence="10">WSP0</strain>
        <tissue evidence="10">Leaf</tissue>
    </source>
</reference>
<comment type="pathway">
    <text evidence="3">Lipid metabolism.</text>
</comment>
<evidence type="ECO:0000256" key="5">
    <source>
        <dbReference type="ARBA" id="ARBA00013211"/>
    </source>
</evidence>
<dbReference type="Proteomes" id="UP000823749">
    <property type="component" value="Chromosome 1"/>
</dbReference>
<evidence type="ECO:0000259" key="9">
    <source>
        <dbReference type="SMART" id="SM00563"/>
    </source>
</evidence>
<name>A0AAV6LR60_9ERIC</name>
<keyword evidence="8" id="KW-0472">Membrane</keyword>
<comment type="pathway">
    <text evidence="2">Phospholipid metabolism; CDP-diacylglycerol biosynthesis; CDP-diacylglycerol from sn-glycerol 3-phosphate: step 2/3.</text>
</comment>
<feature type="domain" description="Phospholipid/glycerol acyltransferase" evidence="9">
    <location>
        <begin position="51"/>
        <end position="208"/>
    </location>
</feature>
<comment type="similarity">
    <text evidence="4">Belongs to the 1-acyl-sn-glycerol-3-phosphate acyltransferase family.</text>
</comment>
<gene>
    <name evidence="10" type="ORF">RHGRI_002011</name>
</gene>
<dbReference type="CDD" id="cd07990">
    <property type="entry name" value="LPLAT_LCLAT1-like"/>
    <property type="match status" value="1"/>
</dbReference>
<dbReference type="EMBL" id="JACTNZ010000001">
    <property type="protein sequence ID" value="KAG5566262.1"/>
    <property type="molecule type" value="Genomic_DNA"/>
</dbReference>
<evidence type="ECO:0000256" key="1">
    <source>
        <dbReference type="ARBA" id="ARBA00001141"/>
    </source>
</evidence>
<dbReference type="InterPro" id="IPR002123">
    <property type="entry name" value="Plipid/glycerol_acylTrfase"/>
</dbReference>
<dbReference type="EC" id="2.3.1.51" evidence="5"/>
<feature type="transmembrane region" description="Helical" evidence="8">
    <location>
        <begin position="305"/>
        <end position="323"/>
    </location>
</feature>
<evidence type="ECO:0000256" key="6">
    <source>
        <dbReference type="ARBA" id="ARBA00022679"/>
    </source>
</evidence>
<evidence type="ECO:0000313" key="11">
    <source>
        <dbReference type="Proteomes" id="UP000823749"/>
    </source>
</evidence>
<evidence type="ECO:0000256" key="7">
    <source>
        <dbReference type="ARBA" id="ARBA00023315"/>
    </source>
</evidence>
<evidence type="ECO:0000256" key="2">
    <source>
        <dbReference type="ARBA" id="ARBA00004728"/>
    </source>
</evidence>
<feature type="transmembrane region" description="Helical" evidence="8">
    <location>
        <begin position="6"/>
        <end position="27"/>
    </location>
</feature>
<keyword evidence="8" id="KW-0812">Transmembrane</keyword>
<dbReference type="GO" id="GO:0012505">
    <property type="term" value="C:endomembrane system"/>
    <property type="evidence" value="ECO:0007669"/>
    <property type="project" value="TreeGrafter"/>
</dbReference>
<feature type="transmembrane region" description="Helical" evidence="8">
    <location>
        <begin position="335"/>
        <end position="354"/>
    </location>
</feature>
<comment type="caution">
    <text evidence="10">The sequence shown here is derived from an EMBL/GenBank/DDBJ whole genome shotgun (WGS) entry which is preliminary data.</text>
</comment>
<organism evidence="10 11">
    <name type="scientific">Rhododendron griersonianum</name>
    <dbReference type="NCBI Taxonomy" id="479676"/>
    <lineage>
        <taxon>Eukaryota</taxon>
        <taxon>Viridiplantae</taxon>
        <taxon>Streptophyta</taxon>
        <taxon>Embryophyta</taxon>
        <taxon>Tracheophyta</taxon>
        <taxon>Spermatophyta</taxon>
        <taxon>Magnoliopsida</taxon>
        <taxon>eudicotyledons</taxon>
        <taxon>Gunneridae</taxon>
        <taxon>Pentapetalae</taxon>
        <taxon>asterids</taxon>
        <taxon>Ericales</taxon>
        <taxon>Ericaceae</taxon>
        <taxon>Ericoideae</taxon>
        <taxon>Rhodoreae</taxon>
        <taxon>Rhododendron</taxon>
    </lineage>
</organism>
<accession>A0AAV6LR60</accession>
<keyword evidence="8" id="KW-1133">Transmembrane helix</keyword>
<evidence type="ECO:0000256" key="4">
    <source>
        <dbReference type="ARBA" id="ARBA00008655"/>
    </source>
</evidence>
<dbReference type="PANTHER" id="PTHR10983:SF56">
    <property type="entry name" value="1-ACYLGLYCEROL-3-PHOSPHATE O-ACYLTRANSFERASE"/>
    <property type="match status" value="1"/>
</dbReference>
<evidence type="ECO:0000256" key="3">
    <source>
        <dbReference type="ARBA" id="ARBA00005189"/>
    </source>
</evidence>
<dbReference type="SMART" id="SM00563">
    <property type="entry name" value="PlsC"/>
    <property type="match status" value="1"/>
</dbReference>
<dbReference type="GO" id="GO:0003841">
    <property type="term" value="F:1-acylglycerol-3-phosphate O-acyltransferase activity"/>
    <property type="evidence" value="ECO:0007669"/>
    <property type="project" value="UniProtKB-EC"/>
</dbReference>
<keyword evidence="7" id="KW-0012">Acyltransferase</keyword>
<dbReference type="PANTHER" id="PTHR10983">
    <property type="entry name" value="1-ACYLGLYCEROL-3-PHOSPHATE ACYLTRANSFERASE-RELATED"/>
    <property type="match status" value="1"/>
</dbReference>
<keyword evidence="6" id="KW-0808">Transferase</keyword>
<dbReference type="InterPro" id="IPR032098">
    <property type="entry name" value="Acyltransf_C"/>
</dbReference>
<dbReference type="Pfam" id="PF16076">
    <property type="entry name" value="Acyltransf_C"/>
    <property type="match status" value="1"/>
</dbReference>
<protein>
    <recommendedName>
        <fullName evidence="5">1-acylglycerol-3-phosphate O-acyltransferase</fullName>
        <ecNumber evidence="5">2.3.1.51</ecNumber>
    </recommendedName>
</protein>
<evidence type="ECO:0000256" key="8">
    <source>
        <dbReference type="SAM" id="Phobius"/>
    </source>
</evidence>
<keyword evidence="11" id="KW-1185">Reference proteome</keyword>
<sequence>MGLLYPAILAFPFGCLYIFTGLIVNVIQDSKDEVQLFTDSKTYKLLGKEHALIIPNHRHDVDWLVVWTLAQTLERPKHNVQLRLQVKSSSLSFSNRLNKFQYFGCLGSAPVISKDSSKFFPVRFQVVLGWSTWFSDFVYLKRNWNKDEGILKSSLQALKDFPRPFWLIFFVEGTRLTQKKLLAAQEYAASTGIHVPKNVLVPRTKGFVSTVKYIRSFVPAVYDVTLAVPKNVPPPSIKGMFSKQPSLVKVYIKRYPVEELPKSDEGIAEWCRDRFVAKDALLDIFMARGTFGDQKYYDIRPKKSLYVAIFWIGALLLSIYKLFQTCSPLSSWKGIGITAATLFIVEMLMYVLLLSTQQEQSTPETQAASPKTSPNKE</sequence>
<comment type="catalytic activity">
    <reaction evidence="1">
        <text>a 1-acyl-sn-glycero-3-phosphate + an acyl-CoA = a 1,2-diacyl-sn-glycero-3-phosphate + CoA</text>
        <dbReference type="Rhea" id="RHEA:19709"/>
        <dbReference type="ChEBI" id="CHEBI:57287"/>
        <dbReference type="ChEBI" id="CHEBI:57970"/>
        <dbReference type="ChEBI" id="CHEBI:58342"/>
        <dbReference type="ChEBI" id="CHEBI:58608"/>
        <dbReference type="EC" id="2.3.1.51"/>
    </reaction>
</comment>